<dbReference type="PANTHER" id="PTHR46600">
    <property type="entry name" value="THAP DOMAIN-CONTAINING"/>
    <property type="match status" value="1"/>
</dbReference>
<evidence type="ECO:0000259" key="7">
    <source>
        <dbReference type="SMART" id="SM00980"/>
    </source>
</evidence>
<evidence type="ECO:0000256" key="5">
    <source>
        <dbReference type="ARBA" id="ARBA00023172"/>
    </source>
</evidence>
<dbReference type="SMART" id="SM00980">
    <property type="entry name" value="THAP"/>
    <property type="match status" value="4"/>
</dbReference>
<feature type="domain" description="THAP-type" evidence="7">
    <location>
        <begin position="769"/>
        <end position="852"/>
    </location>
</feature>
<feature type="domain" description="THAP-type" evidence="6">
    <location>
        <begin position="784"/>
        <end position="851"/>
    </location>
</feature>
<feature type="domain" description="THAP-type" evidence="7">
    <location>
        <begin position="608"/>
        <end position="689"/>
    </location>
</feature>
<dbReference type="CDD" id="cd00397">
    <property type="entry name" value="DNA_BRE_C"/>
    <property type="match status" value="1"/>
</dbReference>
<keyword evidence="1" id="KW-0479">Metal-binding</keyword>
<keyword evidence="9" id="KW-1185">Reference proteome</keyword>
<evidence type="ECO:0000256" key="3">
    <source>
        <dbReference type="ARBA" id="ARBA00022833"/>
    </source>
</evidence>
<evidence type="ECO:0000256" key="2">
    <source>
        <dbReference type="ARBA" id="ARBA00022771"/>
    </source>
</evidence>
<dbReference type="Gene3D" id="1.10.443.10">
    <property type="entry name" value="Intergrase catalytic core"/>
    <property type="match status" value="1"/>
</dbReference>
<gene>
    <name evidence="8" type="ORF">CEUTPL_LOCUS9117</name>
</gene>
<dbReference type="InterPro" id="IPR026516">
    <property type="entry name" value="THAP1/10"/>
</dbReference>
<dbReference type="SUPFAM" id="SSF56349">
    <property type="entry name" value="DNA breaking-rejoining enzymes"/>
    <property type="match status" value="1"/>
</dbReference>
<dbReference type="GO" id="GO:0015074">
    <property type="term" value="P:DNA integration"/>
    <property type="evidence" value="ECO:0007669"/>
    <property type="project" value="InterPro"/>
</dbReference>
<feature type="domain" description="THAP-type" evidence="6">
    <location>
        <begin position="626"/>
        <end position="688"/>
    </location>
</feature>
<name>A0A9P0DIS9_9CUCU</name>
<dbReference type="GO" id="GO:0043565">
    <property type="term" value="F:sequence-specific DNA binding"/>
    <property type="evidence" value="ECO:0007669"/>
    <property type="project" value="InterPro"/>
</dbReference>
<evidence type="ECO:0000313" key="9">
    <source>
        <dbReference type="Proteomes" id="UP001152799"/>
    </source>
</evidence>
<reference evidence="8" key="1">
    <citation type="submission" date="2022-01" db="EMBL/GenBank/DDBJ databases">
        <authorList>
            <person name="King R."/>
        </authorList>
    </citation>
    <scope>NUCLEOTIDE SEQUENCE</scope>
</reference>
<proteinExistence type="predicted"/>
<keyword evidence="2" id="KW-0863">Zinc-finger</keyword>
<dbReference type="GO" id="GO:0008270">
    <property type="term" value="F:zinc ion binding"/>
    <property type="evidence" value="ECO:0007669"/>
    <property type="project" value="UniProtKB-KW"/>
</dbReference>
<sequence>MSNRPCMYLECLNNRNTQPLLSYYTFPVKDEKRCKTWILNSGNPKLLNMSETELKQRVICEKHFLVSSLRKIDAFKRTLNNSAVPVKYQGLYKDKTPSTSTSAPELREPEIKIEETINASLVDPLLLTYSKKEKSSAEPQQLPKKAVIKEFRRISPVWLNNLKTTKFKVYKSKITESSNKEADSSLQPKLKLPVVHIPDCSKTNVQISKKINAAPTIKVVSAPAGAESMFKYKFQSNPTLKLVSIQKPQVSTKIKTETVDLTMEDVNRDSTTNNSNGNDDRTVAIPEPQIPNEVKTEIIDFTLEDDPRESTTDNSNGNNSTTDFICKICSNNKSGFFFAVPTCSKALYIWRLCIRDKSLKSSDVVCESHFIKEDYLEFPPDFYSLGKLKPHVVPTSLGNIRFGCGIHSCINRYKNTSSMYAVPVWTDYRFWTKLIPDLANIDLDEILQYRVCTRHFDSVTEENMFNLKPTHNLSIEHELEQYLEKRRELQTLLGNQNDGACAFTMCNRKLGSENYKFPEDDDEAYDWLKLCKRTDILTKNRQEIKKDLKSQRLCSKHYNQIKSEASETFKDESELVKIEFSDDQIWDSEEKQQDDLVLEVKTYVPMRVYCAVINCSSYIKTAEKRYRFPLNQQLLRKWQKACGIADYINLIDFPNNFVCGKHFKKFQYNKQGILKRGSVPESYKNYIDPLANSSNFHWTRKSVLTKRKYIPKEKNSQPSISIDSNNDGPSIDFNIDSLSTDFDNDGPSTGKKRKVETTNPLQGQLLLSEKCCVKHCKSDERTVLFGFSNLIKPIRQLWIKGLENTAQITAEKLNQYSDKFLCLNHFEEKYRVNDTQLIYTAIPTLGLIDDSLIKLEPDTSVEWIKSEMDWETDECLSNDSVRSEAILHENSIKFPRMKRALKFGEEITGRATNAVNNKLPDKSRKVYQKIYGQFMDWRNTNNISSFSENDLTVYFGELQQKMKPSTVWTHYSIIKSLLNINHNVDISKYHKLYAMLMRKSVGFISKQSKTFSPDEIRRFLDEAPDKQFLFSKVAMIFGIMGACRRHELHDLKLENVQDKKEILIVNIVESKTKIRRTFTIAGKLYETCKKYMNLRPANCRTPYFFLNYMNGKCTVQNIGLNKFGNLCKQIATYLKLPDANLYTGHCFRRTSATILVDGSGDITTLNQRDMVDGNPQRWPRAILRTVCKVE</sequence>
<evidence type="ECO:0000259" key="6">
    <source>
        <dbReference type="SMART" id="SM00692"/>
    </source>
</evidence>
<dbReference type="SMART" id="SM00692">
    <property type="entry name" value="DM3"/>
    <property type="match status" value="4"/>
</dbReference>
<dbReference type="SUPFAM" id="SSF57716">
    <property type="entry name" value="Glucocorticoid receptor-like (DNA-binding domain)"/>
    <property type="match status" value="3"/>
</dbReference>
<feature type="domain" description="THAP-type" evidence="6">
    <location>
        <begin position="337"/>
        <end position="401"/>
    </location>
</feature>
<feature type="domain" description="THAP-type" evidence="7">
    <location>
        <begin position="4"/>
        <end position="94"/>
    </location>
</feature>
<dbReference type="AlphaFoldDB" id="A0A9P0DIS9"/>
<dbReference type="InterPro" id="IPR013762">
    <property type="entry name" value="Integrase-like_cat_sf"/>
</dbReference>
<dbReference type="GO" id="GO:0006310">
    <property type="term" value="P:DNA recombination"/>
    <property type="evidence" value="ECO:0007669"/>
    <property type="project" value="UniProtKB-KW"/>
</dbReference>
<accession>A0A9P0DIS9</accession>
<dbReference type="InterPro" id="IPR006612">
    <property type="entry name" value="THAP_Znf"/>
</dbReference>
<dbReference type="PANTHER" id="PTHR46600:SF11">
    <property type="entry name" value="THAP DOMAIN-CONTAINING PROTEIN 10"/>
    <property type="match status" value="1"/>
</dbReference>
<evidence type="ECO:0000256" key="1">
    <source>
        <dbReference type="ARBA" id="ARBA00022723"/>
    </source>
</evidence>
<keyword evidence="5" id="KW-0233">DNA recombination</keyword>
<keyword evidence="3" id="KW-0862">Zinc</keyword>
<keyword evidence="4" id="KW-0238">DNA-binding</keyword>
<dbReference type="Proteomes" id="UP001152799">
    <property type="component" value="Chromosome 5"/>
</dbReference>
<dbReference type="EMBL" id="OU892281">
    <property type="protein sequence ID" value="CAH1130496.1"/>
    <property type="molecule type" value="Genomic_DNA"/>
</dbReference>
<feature type="domain" description="THAP-type" evidence="7">
    <location>
        <begin position="324"/>
        <end position="402"/>
    </location>
</feature>
<dbReference type="OrthoDB" id="7683421at2759"/>
<evidence type="ECO:0000313" key="8">
    <source>
        <dbReference type="EMBL" id="CAH1130496.1"/>
    </source>
</evidence>
<protein>
    <recommendedName>
        <fullName evidence="6 7">THAP-type domain-containing protein</fullName>
    </recommendedName>
</protein>
<organism evidence="8 9">
    <name type="scientific">Ceutorhynchus assimilis</name>
    <name type="common">cabbage seed weevil</name>
    <dbReference type="NCBI Taxonomy" id="467358"/>
    <lineage>
        <taxon>Eukaryota</taxon>
        <taxon>Metazoa</taxon>
        <taxon>Ecdysozoa</taxon>
        <taxon>Arthropoda</taxon>
        <taxon>Hexapoda</taxon>
        <taxon>Insecta</taxon>
        <taxon>Pterygota</taxon>
        <taxon>Neoptera</taxon>
        <taxon>Endopterygota</taxon>
        <taxon>Coleoptera</taxon>
        <taxon>Polyphaga</taxon>
        <taxon>Cucujiformia</taxon>
        <taxon>Curculionidae</taxon>
        <taxon>Ceutorhynchinae</taxon>
        <taxon>Ceutorhynchus</taxon>
    </lineage>
</organism>
<evidence type="ECO:0000256" key="4">
    <source>
        <dbReference type="ARBA" id="ARBA00023125"/>
    </source>
</evidence>
<dbReference type="InterPro" id="IPR011010">
    <property type="entry name" value="DNA_brk_join_enz"/>
</dbReference>
<dbReference type="Pfam" id="PF05485">
    <property type="entry name" value="THAP"/>
    <property type="match status" value="4"/>
</dbReference>
<feature type="domain" description="THAP-type" evidence="6">
    <location>
        <begin position="23"/>
        <end position="93"/>
    </location>
</feature>